<evidence type="ECO:0000313" key="2">
    <source>
        <dbReference type="Proteomes" id="UP000499080"/>
    </source>
</evidence>
<gene>
    <name evidence="1" type="ORF">AVEN_66600_1</name>
</gene>
<sequence>MAENEELVIIKEVETSEMSQVHHTIHANNLSAAQNWMFSQDYKTKSKILQTSWRYEMTFDQVPETGNVSCSINLKRTDSENRPVNAVFRISFSHYNHRLPLYTQTFNKDSMLHGDELQKYIAEIIPYPKLIRLLEQVIIIDVFIFVRVCHSEINVDASSTSGDNMEALSSKT</sequence>
<name>A0A4Y2M1W6_ARAVE</name>
<proteinExistence type="predicted"/>
<keyword evidence="2" id="KW-1185">Reference proteome</keyword>
<evidence type="ECO:0008006" key="3">
    <source>
        <dbReference type="Google" id="ProtNLM"/>
    </source>
</evidence>
<protein>
    <recommendedName>
        <fullName evidence="3">MATH domain-containing protein</fullName>
    </recommendedName>
</protein>
<comment type="caution">
    <text evidence="1">The sequence shown here is derived from an EMBL/GenBank/DDBJ whole genome shotgun (WGS) entry which is preliminary data.</text>
</comment>
<organism evidence="1 2">
    <name type="scientific">Araneus ventricosus</name>
    <name type="common">Orbweaver spider</name>
    <name type="synonym">Epeira ventricosa</name>
    <dbReference type="NCBI Taxonomy" id="182803"/>
    <lineage>
        <taxon>Eukaryota</taxon>
        <taxon>Metazoa</taxon>
        <taxon>Ecdysozoa</taxon>
        <taxon>Arthropoda</taxon>
        <taxon>Chelicerata</taxon>
        <taxon>Arachnida</taxon>
        <taxon>Araneae</taxon>
        <taxon>Araneomorphae</taxon>
        <taxon>Entelegynae</taxon>
        <taxon>Araneoidea</taxon>
        <taxon>Araneidae</taxon>
        <taxon>Araneus</taxon>
    </lineage>
</organism>
<accession>A0A4Y2M1W6</accession>
<evidence type="ECO:0000313" key="1">
    <source>
        <dbReference type="EMBL" id="GBN20554.1"/>
    </source>
</evidence>
<dbReference type="EMBL" id="BGPR01006633">
    <property type="protein sequence ID" value="GBN20554.1"/>
    <property type="molecule type" value="Genomic_DNA"/>
</dbReference>
<dbReference type="AlphaFoldDB" id="A0A4Y2M1W6"/>
<dbReference type="Proteomes" id="UP000499080">
    <property type="component" value="Unassembled WGS sequence"/>
</dbReference>
<reference evidence="1 2" key="1">
    <citation type="journal article" date="2019" name="Sci. Rep.">
        <title>Orb-weaving spider Araneus ventricosus genome elucidates the spidroin gene catalogue.</title>
        <authorList>
            <person name="Kono N."/>
            <person name="Nakamura H."/>
            <person name="Ohtoshi R."/>
            <person name="Moran D.A.P."/>
            <person name="Shinohara A."/>
            <person name="Yoshida Y."/>
            <person name="Fujiwara M."/>
            <person name="Mori M."/>
            <person name="Tomita M."/>
            <person name="Arakawa K."/>
        </authorList>
    </citation>
    <scope>NUCLEOTIDE SEQUENCE [LARGE SCALE GENOMIC DNA]</scope>
</reference>